<comment type="caution">
    <text evidence="2">The sequence shown here is derived from an EMBL/GenBank/DDBJ whole genome shotgun (WGS) entry which is preliminary data.</text>
</comment>
<feature type="domain" description="FHOD1 N-terminal GTPase-binding" evidence="1">
    <location>
        <begin position="91"/>
        <end position="187"/>
    </location>
</feature>
<gene>
    <name evidence="3" type="ORF">B4U79_05882</name>
    <name evidence="2" type="ORF">B4U79_07282</name>
</gene>
<reference evidence="2" key="2">
    <citation type="submission" date="2018-11" db="EMBL/GenBank/DDBJ databases">
        <title>Trombidioid mite genomics.</title>
        <authorList>
            <person name="Dong X."/>
        </authorList>
    </citation>
    <scope>NUCLEOTIDE SEQUENCE</scope>
    <source>
        <strain evidence="2">UoL-WK</strain>
    </source>
</reference>
<dbReference type="GO" id="GO:0030866">
    <property type="term" value="P:cortical actin cytoskeleton organization"/>
    <property type="evidence" value="ECO:0007669"/>
    <property type="project" value="TreeGrafter"/>
</dbReference>
<dbReference type="PANTHER" id="PTHR45920">
    <property type="entry name" value="FORMIN HOMOLOGY 2 DOMAIN CONTAINING, ISOFORM I"/>
    <property type="match status" value="1"/>
</dbReference>
<dbReference type="Gene3D" id="1.25.10.10">
    <property type="entry name" value="Leucine-rich Repeat Variant"/>
    <property type="match status" value="1"/>
</dbReference>
<dbReference type="InterPro" id="IPR011989">
    <property type="entry name" value="ARM-like"/>
</dbReference>
<keyword evidence="4" id="KW-1185">Reference proteome</keyword>
<evidence type="ECO:0000313" key="4">
    <source>
        <dbReference type="Proteomes" id="UP000285301"/>
    </source>
</evidence>
<evidence type="ECO:0000313" key="2">
    <source>
        <dbReference type="EMBL" id="RWS14570.1"/>
    </source>
</evidence>
<sequence length="188" mass="20782">MKALVAGTGATGERLGQNVQIIAHKAREVLCCEDGNRLSLFMVGVLLAMVCGSSSSDREAAFILQFGSLTFQVILVSKLLQCDVCLKMTLTCRVQYLNDIDPFSASTNFPEPPRPPSYTFNVNIPLINQIAGVHRLLKAPHRLDDCTFQLYKYQGGENALESDCYGAYLDLESTIDEQSEDFDGFQDQ</sequence>
<dbReference type="Pfam" id="PF18382">
    <property type="entry name" value="Formin_GBD_N"/>
    <property type="match status" value="1"/>
</dbReference>
<accession>A0A3S3SIL1</accession>
<dbReference type="GO" id="GO:0051015">
    <property type="term" value="F:actin filament binding"/>
    <property type="evidence" value="ECO:0007669"/>
    <property type="project" value="TreeGrafter"/>
</dbReference>
<organism evidence="2 4">
    <name type="scientific">Dinothrombium tinctorium</name>
    <dbReference type="NCBI Taxonomy" id="1965070"/>
    <lineage>
        <taxon>Eukaryota</taxon>
        <taxon>Metazoa</taxon>
        <taxon>Ecdysozoa</taxon>
        <taxon>Arthropoda</taxon>
        <taxon>Chelicerata</taxon>
        <taxon>Arachnida</taxon>
        <taxon>Acari</taxon>
        <taxon>Acariformes</taxon>
        <taxon>Trombidiformes</taxon>
        <taxon>Prostigmata</taxon>
        <taxon>Anystina</taxon>
        <taxon>Parasitengona</taxon>
        <taxon>Trombidioidea</taxon>
        <taxon>Trombidiidae</taxon>
        <taxon>Dinothrombium</taxon>
    </lineage>
</organism>
<evidence type="ECO:0000313" key="3">
    <source>
        <dbReference type="EMBL" id="RWS14574.1"/>
    </source>
</evidence>
<dbReference type="AlphaFoldDB" id="A0A3S3SIL1"/>
<dbReference type="GO" id="GO:0005856">
    <property type="term" value="C:cytoskeleton"/>
    <property type="evidence" value="ECO:0007669"/>
    <property type="project" value="TreeGrafter"/>
</dbReference>
<protein>
    <recommendedName>
        <fullName evidence="1">FHOD1 N-terminal GTPase-binding domain-containing protein</fullName>
    </recommendedName>
</protein>
<evidence type="ECO:0000259" key="1">
    <source>
        <dbReference type="Pfam" id="PF18382"/>
    </source>
</evidence>
<dbReference type="OrthoDB" id="9806920at2759"/>
<dbReference type="GO" id="GO:0005737">
    <property type="term" value="C:cytoplasm"/>
    <property type="evidence" value="ECO:0007669"/>
    <property type="project" value="TreeGrafter"/>
</dbReference>
<dbReference type="InterPro" id="IPR041387">
    <property type="entry name" value="FHOD1_GBD_N"/>
</dbReference>
<proteinExistence type="predicted"/>
<dbReference type="Proteomes" id="UP000285301">
    <property type="component" value="Unassembled WGS sequence"/>
</dbReference>
<name>A0A3S3SIL1_9ACAR</name>
<dbReference type="STRING" id="1965070.A0A3S3SIL1"/>
<reference evidence="2 4" key="1">
    <citation type="journal article" date="2018" name="Gigascience">
        <title>Genomes of trombidid mites reveal novel predicted allergens and laterally-transferred genes associated with secondary metabolism.</title>
        <authorList>
            <person name="Dong X."/>
            <person name="Chaisiri K."/>
            <person name="Xia D."/>
            <person name="Armstrong S.D."/>
            <person name="Fang Y."/>
            <person name="Donnelly M.J."/>
            <person name="Kadowaki T."/>
            <person name="McGarry J.W."/>
            <person name="Darby A.C."/>
            <person name="Makepeace B.L."/>
        </authorList>
    </citation>
    <scope>NUCLEOTIDE SEQUENCE [LARGE SCALE GENOMIC DNA]</scope>
    <source>
        <strain evidence="2">UoL-WK</strain>
    </source>
</reference>
<dbReference type="PANTHER" id="PTHR45920:SF4">
    <property type="entry name" value="FORMIN HOMOLOGY 2 DOMAIN CONTAINING, ISOFORM I"/>
    <property type="match status" value="1"/>
</dbReference>
<dbReference type="EMBL" id="NCKU01000684">
    <property type="protein sequence ID" value="RWS14570.1"/>
    <property type="molecule type" value="Genomic_DNA"/>
</dbReference>
<dbReference type="EMBL" id="NCKU01000683">
    <property type="protein sequence ID" value="RWS14574.1"/>
    <property type="molecule type" value="Genomic_DNA"/>
</dbReference>